<dbReference type="PANTHER" id="PTHR16222:SF24">
    <property type="entry name" value="ADP-RIBOSYLHYDROLASE ARH3"/>
    <property type="match status" value="1"/>
</dbReference>
<protein>
    <submittedName>
        <fullName evidence="3">ADP-ribosylglycohydrolase</fullName>
    </submittedName>
</protein>
<comment type="similarity">
    <text evidence="1">Belongs to the ADP-ribosylglycohydrolase family.</text>
</comment>
<gene>
    <name evidence="3" type="ORF">J2Z34_002409</name>
</gene>
<dbReference type="InterPro" id="IPR005502">
    <property type="entry name" value="Ribosyl_crysJ1"/>
</dbReference>
<evidence type="ECO:0000256" key="1">
    <source>
        <dbReference type="ARBA" id="ARBA00010702"/>
    </source>
</evidence>
<dbReference type="InterPro" id="IPR050792">
    <property type="entry name" value="ADP-ribosylglycohydrolase"/>
</dbReference>
<reference evidence="3 4" key="1">
    <citation type="submission" date="2021-03" db="EMBL/GenBank/DDBJ databases">
        <title>Genomic Encyclopedia of Type Strains, Phase IV (KMG-IV): sequencing the most valuable type-strain genomes for metagenomic binning, comparative biology and taxonomic classification.</title>
        <authorList>
            <person name="Goeker M."/>
        </authorList>
    </citation>
    <scope>NUCLEOTIDE SEQUENCE [LARGE SCALE GENOMIC DNA]</scope>
    <source>
        <strain evidence="3 4">DSM 6139</strain>
    </source>
</reference>
<sequence>MGERDLYRGCLLGGAIGDALGYPIEFMSRDMIQKKYGKDGITDLVVSKGGKALISDDTQMALFTAEGIVCSEMLRRQGKVSEPSDEVFSAYGRWLFTQGEKRLKPEMKGWLLDHVDLHNKRAPGNTCLQSLLSGIKGTWQSPHNWSKGCGGVMRTAPAGLFYEKGEAFLKGVEFAAITHGHPSGYLPGGALAFMIASIISGSGIREAAEEAIDVIELWDGSLETAAKLRLSIDLADSKSNDADAIAKIGEGWVGEEALAISTYCAIRYGSDFRKALAASVNHDGDSDSTGAITGNLLGARYGVEVIPDDWIDTLELKDVLIRTADDLYDRYIGTPDWKIRYGTGKGSVYL</sequence>
<evidence type="ECO:0000256" key="2">
    <source>
        <dbReference type="ARBA" id="ARBA00022801"/>
    </source>
</evidence>
<dbReference type="Gene3D" id="1.10.4080.10">
    <property type="entry name" value="ADP-ribosylation/Crystallin J1"/>
    <property type="match status" value="1"/>
</dbReference>
<organism evidence="3 4">
    <name type="scientific">Youngiibacter multivorans</name>
    <dbReference type="NCBI Taxonomy" id="937251"/>
    <lineage>
        <taxon>Bacteria</taxon>
        <taxon>Bacillati</taxon>
        <taxon>Bacillota</taxon>
        <taxon>Clostridia</taxon>
        <taxon>Eubacteriales</taxon>
        <taxon>Clostridiaceae</taxon>
        <taxon>Youngiibacter</taxon>
    </lineage>
</organism>
<dbReference type="Proteomes" id="UP001519271">
    <property type="component" value="Unassembled WGS sequence"/>
</dbReference>
<dbReference type="Pfam" id="PF03747">
    <property type="entry name" value="ADP_ribosyl_GH"/>
    <property type="match status" value="1"/>
</dbReference>
<keyword evidence="4" id="KW-1185">Reference proteome</keyword>
<dbReference type="PANTHER" id="PTHR16222">
    <property type="entry name" value="ADP-RIBOSYLGLYCOHYDROLASE"/>
    <property type="match status" value="1"/>
</dbReference>
<dbReference type="InterPro" id="IPR036705">
    <property type="entry name" value="Ribosyl_crysJ1_sf"/>
</dbReference>
<name>A0ABS4G5V3_9CLOT</name>
<evidence type="ECO:0000313" key="3">
    <source>
        <dbReference type="EMBL" id="MBP1919913.1"/>
    </source>
</evidence>
<dbReference type="EMBL" id="JAGGKC010000021">
    <property type="protein sequence ID" value="MBP1919913.1"/>
    <property type="molecule type" value="Genomic_DNA"/>
</dbReference>
<keyword evidence="2" id="KW-0378">Hydrolase</keyword>
<dbReference type="SUPFAM" id="SSF101478">
    <property type="entry name" value="ADP-ribosylglycohydrolase"/>
    <property type="match status" value="1"/>
</dbReference>
<proteinExistence type="inferred from homology"/>
<accession>A0ABS4G5V3</accession>
<comment type="caution">
    <text evidence="3">The sequence shown here is derived from an EMBL/GenBank/DDBJ whole genome shotgun (WGS) entry which is preliminary data.</text>
</comment>
<evidence type="ECO:0000313" key="4">
    <source>
        <dbReference type="Proteomes" id="UP001519271"/>
    </source>
</evidence>
<dbReference type="RefSeq" id="WP_209460098.1">
    <property type="nucleotide sequence ID" value="NZ_JAGGKC010000021.1"/>
</dbReference>